<evidence type="ECO:0000313" key="3">
    <source>
        <dbReference type="Proteomes" id="UP001148299"/>
    </source>
</evidence>
<name>A0A9W9REH1_PENBR</name>
<keyword evidence="3" id="KW-1185">Reference proteome</keyword>
<organism evidence="2 3">
    <name type="scientific">Penicillium brevicompactum</name>
    <dbReference type="NCBI Taxonomy" id="5074"/>
    <lineage>
        <taxon>Eukaryota</taxon>
        <taxon>Fungi</taxon>
        <taxon>Dikarya</taxon>
        <taxon>Ascomycota</taxon>
        <taxon>Pezizomycotina</taxon>
        <taxon>Eurotiomycetes</taxon>
        <taxon>Eurotiomycetidae</taxon>
        <taxon>Eurotiales</taxon>
        <taxon>Aspergillaceae</taxon>
        <taxon>Penicillium</taxon>
    </lineage>
</organism>
<reference evidence="2" key="1">
    <citation type="submission" date="2022-12" db="EMBL/GenBank/DDBJ databases">
        <authorList>
            <person name="Petersen C."/>
        </authorList>
    </citation>
    <scope>NUCLEOTIDE SEQUENCE</scope>
    <source>
        <strain evidence="2">IBT 35675</strain>
    </source>
</reference>
<sequence length="449" mass="50462">MTETTPDGLCSATNADPFIQEMLEWGALSVGNFFRAQVDTAQPYEELNSNHKAMTESETPICDDLTIPVWRIKKGVRLSDANVFRVCTTPHGLPQKEWATRWPYDFMLEGSIWPDRRPIGSGVVIRTNGMGFYPIFQGYLALCGETAGRYTSVVGPKRAFRNAPYKGFRVGQLLAMGKDFHKNRAIYDLNKLPHGVNGGKFPIEFKYAATDLVGLFGRGKLTLAPLTAFSGFCPHVNEARTLPWTNKSKTGLTQPEWTKLIENKHLVPQPSTLREDLHCASFRSPLFPSFAHVQFAGPGNELLLEELTNAEYEHNGLTGAAGGRALEGVACRLRYLIRCMDDIQQTTAMLLFDLAVVHDQIVMARRITSTECVPIAEIETRYRELEHQVQIRIYQEPQTYVVGLYQLALNYASFPDDDPIRTSGHAEPVMQDLSRQTDDVQPRQEYTTP</sequence>
<comment type="caution">
    <text evidence="2">The sequence shown here is derived from an EMBL/GenBank/DDBJ whole genome shotgun (WGS) entry which is preliminary data.</text>
</comment>
<gene>
    <name evidence="2" type="ORF">N7541_004982</name>
</gene>
<feature type="region of interest" description="Disordered" evidence="1">
    <location>
        <begin position="420"/>
        <end position="449"/>
    </location>
</feature>
<dbReference type="AlphaFoldDB" id="A0A9W9REH1"/>
<dbReference type="EMBL" id="JAPZBR010000003">
    <property type="protein sequence ID" value="KAJ5357824.1"/>
    <property type="molecule type" value="Genomic_DNA"/>
</dbReference>
<dbReference type="Proteomes" id="UP001148299">
    <property type="component" value="Unassembled WGS sequence"/>
</dbReference>
<reference evidence="2" key="2">
    <citation type="journal article" date="2023" name="IMA Fungus">
        <title>Comparative genomic study of the Penicillium genus elucidates a diverse pangenome and 15 lateral gene transfer events.</title>
        <authorList>
            <person name="Petersen C."/>
            <person name="Sorensen T."/>
            <person name="Nielsen M.R."/>
            <person name="Sondergaard T.E."/>
            <person name="Sorensen J.L."/>
            <person name="Fitzpatrick D.A."/>
            <person name="Frisvad J.C."/>
            <person name="Nielsen K.L."/>
        </authorList>
    </citation>
    <scope>NUCLEOTIDE SEQUENCE</scope>
    <source>
        <strain evidence="2">IBT 35675</strain>
    </source>
</reference>
<evidence type="ECO:0000313" key="2">
    <source>
        <dbReference type="EMBL" id="KAJ5357824.1"/>
    </source>
</evidence>
<evidence type="ECO:0000256" key="1">
    <source>
        <dbReference type="SAM" id="MobiDB-lite"/>
    </source>
</evidence>
<protein>
    <submittedName>
        <fullName evidence="2">Uncharacterized protein</fullName>
    </submittedName>
</protein>
<accession>A0A9W9REH1</accession>
<proteinExistence type="predicted"/>